<dbReference type="GO" id="GO:0032049">
    <property type="term" value="P:cardiolipin biosynthetic process"/>
    <property type="evidence" value="ECO:0007669"/>
    <property type="project" value="UniProtKB-ARBA"/>
</dbReference>
<reference evidence="4 5" key="1">
    <citation type="submission" date="2018-10" db="EMBL/GenBank/DDBJ databases">
        <title>The genome of Lysobacter enzymogenes OH11.</title>
        <authorList>
            <person name="Liu F."/>
            <person name="Zhao Y."/>
            <person name="Qian G."/>
            <person name="Chen Y."/>
            <person name="Xu H."/>
        </authorList>
    </citation>
    <scope>NUCLEOTIDE SEQUENCE [LARGE SCALE GENOMIC DNA]</scope>
    <source>
        <strain evidence="4 5">OH11</strain>
    </source>
</reference>
<name>A0A3N2RML2_LYSEN</name>
<feature type="chain" id="PRO_5018229498" evidence="2">
    <location>
        <begin position="21"/>
        <end position="685"/>
    </location>
</feature>
<feature type="domain" description="PLD phosphodiesterase" evidence="3">
    <location>
        <begin position="186"/>
        <end position="213"/>
    </location>
</feature>
<dbReference type="Proteomes" id="UP000275910">
    <property type="component" value="Unassembled WGS sequence"/>
</dbReference>
<dbReference type="EMBL" id="RCTY01000011">
    <property type="protein sequence ID" value="ROU08606.1"/>
    <property type="molecule type" value="Genomic_DNA"/>
</dbReference>
<keyword evidence="2" id="KW-0732">Signal</keyword>
<dbReference type="InterPro" id="IPR001736">
    <property type="entry name" value="PLipase_D/transphosphatidylase"/>
</dbReference>
<dbReference type="RefSeq" id="WP_123646172.1">
    <property type="nucleotide sequence ID" value="NZ_RCTY01000011.1"/>
</dbReference>
<feature type="region of interest" description="Disordered" evidence="1">
    <location>
        <begin position="446"/>
        <end position="496"/>
    </location>
</feature>
<dbReference type="Pfam" id="PF13091">
    <property type="entry name" value="PLDc_2"/>
    <property type="match status" value="2"/>
</dbReference>
<dbReference type="SMART" id="SM00155">
    <property type="entry name" value="PLDc"/>
    <property type="match status" value="2"/>
</dbReference>
<organism evidence="4 5">
    <name type="scientific">Lysobacter enzymogenes</name>
    <dbReference type="NCBI Taxonomy" id="69"/>
    <lineage>
        <taxon>Bacteria</taxon>
        <taxon>Pseudomonadati</taxon>
        <taxon>Pseudomonadota</taxon>
        <taxon>Gammaproteobacteria</taxon>
        <taxon>Lysobacterales</taxon>
        <taxon>Lysobacteraceae</taxon>
        <taxon>Lysobacter</taxon>
    </lineage>
</organism>
<dbReference type="CDD" id="cd09111">
    <property type="entry name" value="PLDc_ymdC_like_1"/>
    <property type="match status" value="1"/>
</dbReference>
<dbReference type="PROSITE" id="PS50035">
    <property type="entry name" value="PLD"/>
    <property type="match status" value="2"/>
</dbReference>
<dbReference type="AlphaFoldDB" id="A0A3N2RML2"/>
<dbReference type="PROSITE" id="PS51257">
    <property type="entry name" value="PROKAR_LIPOPROTEIN"/>
    <property type="match status" value="1"/>
</dbReference>
<dbReference type="GO" id="GO:0030572">
    <property type="term" value="F:phosphatidyltransferase activity"/>
    <property type="evidence" value="ECO:0007669"/>
    <property type="project" value="UniProtKB-ARBA"/>
</dbReference>
<accession>A0A3N2RML2</accession>
<gene>
    <name evidence="4" type="ORF">D9T17_03790</name>
</gene>
<evidence type="ECO:0000313" key="4">
    <source>
        <dbReference type="EMBL" id="ROU08606.1"/>
    </source>
</evidence>
<feature type="domain" description="PLD phosphodiesterase" evidence="3">
    <location>
        <begin position="530"/>
        <end position="557"/>
    </location>
</feature>
<feature type="compositionally biased region" description="Low complexity" evidence="1">
    <location>
        <begin position="446"/>
        <end position="472"/>
    </location>
</feature>
<evidence type="ECO:0000256" key="2">
    <source>
        <dbReference type="SAM" id="SignalP"/>
    </source>
</evidence>
<protein>
    <submittedName>
        <fullName evidence="4">Phospholipase D family protein</fullName>
    </submittedName>
</protein>
<evidence type="ECO:0000313" key="5">
    <source>
        <dbReference type="Proteomes" id="UP000275910"/>
    </source>
</evidence>
<dbReference type="SUPFAM" id="SSF56024">
    <property type="entry name" value="Phospholipase D/nuclease"/>
    <property type="match status" value="2"/>
</dbReference>
<feature type="compositionally biased region" description="Basic and acidic residues" evidence="1">
    <location>
        <begin position="483"/>
        <end position="492"/>
    </location>
</feature>
<proteinExistence type="predicted"/>
<evidence type="ECO:0000259" key="3">
    <source>
        <dbReference type="PROSITE" id="PS50035"/>
    </source>
</evidence>
<dbReference type="PANTHER" id="PTHR21248">
    <property type="entry name" value="CARDIOLIPIN SYNTHASE"/>
    <property type="match status" value="1"/>
</dbReference>
<sequence length="685" mass="75411">MNPVLRGLAALLALSLAACASLSPAQRDRATAIAAAARSTQVDCAGADACAQPSALYALGPRAIAESTEQQPRHYTVILDRGPDALLARINLIRSARHTLDLQTYIFEEDDAARLVLDELLAAARRGVRVRLLIDQLAAMRHVDTLAALAGAHVDFEIKLYNPVLHRARITYPQYALAAACCWRRLNQRMHTKLLLADGRVGISGGRNYQDDYYDWDDEYNFRDRDVLVAGPVAQVMGTDFQVFWSDRRSVPVERLADVGKRILEQGVPALPPSHFERPQRAQAMREAAADPEQVRERLLSQVIAVGAVRYISDTPDKHREDAESNALASDSLRNLIANARDEVMLQTPYLVLSKSAQDLFRTLHARPDRPRVIVSTNSLASTDAFIAYALSYKYKRRYLREFGFNIYEYKPFPADAPIDIAATGAQLPDLGLAGLAEADAAAPTDALAAQGEPAGADAAPPPGASAEGADPNEIRGAGLAESRPRRAEPDRSSVLYRQRYRQPLTQEYAAMRYARRRTNEPVPLKRAGVRIGMHAKSMVIDGRIGVIGTHNFDPRGDHYNTESAVVIDDAAFAQALAASIRRDIAPENSWVIARRDKPPIFSGLEYSIAKISEHLPIFDLWPVRYATSYEFVPGPDCPHPLYRTDPGFRACYKPVGDFPEVNLGVKSLTTRMFTAFGAGLAPIL</sequence>
<dbReference type="InterPro" id="IPR025202">
    <property type="entry name" value="PLD-like_dom"/>
</dbReference>
<feature type="signal peptide" evidence="2">
    <location>
        <begin position="1"/>
        <end position="20"/>
    </location>
</feature>
<comment type="caution">
    <text evidence="4">The sequence shown here is derived from an EMBL/GenBank/DDBJ whole genome shotgun (WGS) entry which is preliminary data.</text>
</comment>
<dbReference type="Gene3D" id="3.30.870.10">
    <property type="entry name" value="Endonuclease Chain A"/>
    <property type="match status" value="3"/>
</dbReference>
<evidence type="ECO:0000256" key="1">
    <source>
        <dbReference type="SAM" id="MobiDB-lite"/>
    </source>
</evidence>
<dbReference type="PANTHER" id="PTHR21248:SF12">
    <property type="entry name" value="CARDIOLIPIN SYNTHASE C"/>
    <property type="match status" value="1"/>
</dbReference>